<organism evidence="4 5">
    <name type="scientific">Tetraparma gracilis</name>
    <dbReference type="NCBI Taxonomy" id="2962635"/>
    <lineage>
        <taxon>Eukaryota</taxon>
        <taxon>Sar</taxon>
        <taxon>Stramenopiles</taxon>
        <taxon>Ochrophyta</taxon>
        <taxon>Bolidophyceae</taxon>
        <taxon>Parmales</taxon>
        <taxon>Triparmaceae</taxon>
        <taxon>Tetraparma</taxon>
    </lineage>
</organism>
<dbReference type="SUPFAM" id="SSF53590">
    <property type="entry name" value="Nucleoside hydrolase"/>
    <property type="match status" value="1"/>
</dbReference>
<name>A0ABQ6MAF5_9STRA</name>
<dbReference type="Proteomes" id="UP001165060">
    <property type="component" value="Unassembled WGS sequence"/>
</dbReference>
<dbReference type="SUPFAM" id="SSF101447">
    <property type="entry name" value="Formin homology 2 domain (FH2 domain)"/>
    <property type="match status" value="1"/>
</dbReference>
<protein>
    <recommendedName>
        <fullName evidence="3">Inosine/uridine-preferring nucleoside hydrolase domain-containing protein</fullName>
    </recommendedName>
</protein>
<comment type="caution">
    <text evidence="4">The sequence shown here is derived from an EMBL/GenBank/DDBJ whole genome shotgun (WGS) entry which is preliminary data.</text>
</comment>
<dbReference type="EMBL" id="BRYB01002603">
    <property type="protein sequence ID" value="GMI22445.1"/>
    <property type="molecule type" value="Genomic_DNA"/>
</dbReference>
<evidence type="ECO:0000313" key="4">
    <source>
        <dbReference type="EMBL" id="GMI22445.1"/>
    </source>
</evidence>
<sequence>MEDWYLIDTDAGVDDAFALYIACKLLSHPHSPPPPPPPPPPPSSSPPPSKKRKTPPPPPNPPKLLKAVTCCFGNTSLENVVTNVVKCVRAFGFPENLVSAGAPGPLDTPMSALPPPDASYFHGRDGLGDATPPLPPEDRAVASARERHAVEAMVTLAKQAKERTAEGKKTVVHIVTLGPLTNLAAAIRESPTAFEGGHVRMHIMGGCGSGRGNVTRLAEFNVHADPVAAAEVFLALSKGAPSTATVYPWEMCVANALPWKVFDELVVKGGSDAQKFLASISKNVYDPNASSEKRSSAGAVICDALAVALAISSGDELVGACELAHVEVETNRSSLALGATVLDFGHCYDGVDRERTVRWVTGTDLAGVLADALRQAAATKTCRLSQYPFS</sequence>
<keyword evidence="5" id="KW-1185">Reference proteome</keyword>
<dbReference type="PANTHER" id="PTHR46190:SF1">
    <property type="entry name" value="SI:CH211-201H21.5"/>
    <property type="match status" value="1"/>
</dbReference>
<dbReference type="Gene3D" id="3.90.245.10">
    <property type="entry name" value="Ribonucleoside hydrolase-like"/>
    <property type="match status" value="1"/>
</dbReference>
<evidence type="ECO:0000259" key="3">
    <source>
        <dbReference type="Pfam" id="PF01156"/>
    </source>
</evidence>
<dbReference type="Pfam" id="PF01156">
    <property type="entry name" value="IU_nuc_hydro"/>
    <property type="match status" value="1"/>
</dbReference>
<comment type="similarity">
    <text evidence="1">Belongs to the IUNH family.</text>
</comment>
<evidence type="ECO:0000256" key="1">
    <source>
        <dbReference type="ARBA" id="ARBA00009176"/>
    </source>
</evidence>
<reference evidence="4 5" key="1">
    <citation type="journal article" date="2023" name="Commun. Biol.">
        <title>Genome analysis of Parmales, the sister group of diatoms, reveals the evolutionary specialization of diatoms from phago-mixotrophs to photoautotrophs.</title>
        <authorList>
            <person name="Ban H."/>
            <person name="Sato S."/>
            <person name="Yoshikawa S."/>
            <person name="Yamada K."/>
            <person name="Nakamura Y."/>
            <person name="Ichinomiya M."/>
            <person name="Sato N."/>
            <person name="Blanc-Mathieu R."/>
            <person name="Endo H."/>
            <person name="Kuwata A."/>
            <person name="Ogata H."/>
        </authorList>
    </citation>
    <scope>NUCLEOTIDE SEQUENCE [LARGE SCALE GENOMIC DNA]</scope>
</reference>
<dbReference type="InterPro" id="IPR052775">
    <property type="entry name" value="IUN_hydrolase"/>
</dbReference>
<gene>
    <name evidence="4" type="ORF">TeGR_g2910</name>
</gene>
<feature type="domain" description="Inosine/uridine-preferring nucleoside hydrolase" evidence="3">
    <location>
        <begin position="65"/>
        <end position="367"/>
    </location>
</feature>
<proteinExistence type="inferred from homology"/>
<dbReference type="PANTHER" id="PTHR46190">
    <property type="entry name" value="SI:CH211-201H21.5-RELATED"/>
    <property type="match status" value="1"/>
</dbReference>
<accession>A0ABQ6MAF5</accession>
<dbReference type="InterPro" id="IPR001910">
    <property type="entry name" value="Inosine/uridine_hydrolase_dom"/>
</dbReference>
<feature type="compositionally biased region" description="Pro residues" evidence="2">
    <location>
        <begin position="30"/>
        <end position="48"/>
    </location>
</feature>
<evidence type="ECO:0000256" key="2">
    <source>
        <dbReference type="SAM" id="MobiDB-lite"/>
    </source>
</evidence>
<evidence type="ECO:0000313" key="5">
    <source>
        <dbReference type="Proteomes" id="UP001165060"/>
    </source>
</evidence>
<feature type="region of interest" description="Disordered" evidence="2">
    <location>
        <begin position="28"/>
        <end position="61"/>
    </location>
</feature>
<dbReference type="InterPro" id="IPR036452">
    <property type="entry name" value="Ribo_hydro-like"/>
</dbReference>